<protein>
    <submittedName>
        <fullName evidence="3">Uncharacterized protein</fullName>
    </submittedName>
</protein>
<feature type="compositionally biased region" description="Polar residues" evidence="1">
    <location>
        <begin position="1"/>
        <end position="11"/>
    </location>
</feature>
<feature type="transmembrane region" description="Helical" evidence="2">
    <location>
        <begin position="73"/>
        <end position="92"/>
    </location>
</feature>
<organism evidence="3 4">
    <name type="scientific">Candidatus Agrococcus pullicola</name>
    <dbReference type="NCBI Taxonomy" id="2838429"/>
    <lineage>
        <taxon>Bacteria</taxon>
        <taxon>Bacillati</taxon>
        <taxon>Actinomycetota</taxon>
        <taxon>Actinomycetes</taxon>
        <taxon>Micrococcales</taxon>
        <taxon>Microbacteriaceae</taxon>
        <taxon>Agrococcus</taxon>
    </lineage>
</organism>
<evidence type="ECO:0000256" key="2">
    <source>
        <dbReference type="SAM" id="Phobius"/>
    </source>
</evidence>
<dbReference type="EMBL" id="DXDC01000360">
    <property type="protein sequence ID" value="HIY66972.1"/>
    <property type="molecule type" value="Genomic_DNA"/>
</dbReference>
<dbReference type="Proteomes" id="UP000824005">
    <property type="component" value="Unassembled WGS sequence"/>
</dbReference>
<feature type="region of interest" description="Disordered" evidence="1">
    <location>
        <begin position="1"/>
        <end position="21"/>
    </location>
</feature>
<keyword evidence="2" id="KW-0472">Membrane</keyword>
<feature type="transmembrane region" description="Helical" evidence="2">
    <location>
        <begin position="40"/>
        <end position="61"/>
    </location>
</feature>
<name>A0A9D1YXG7_9MICO</name>
<feature type="transmembrane region" description="Helical" evidence="2">
    <location>
        <begin position="203"/>
        <end position="227"/>
    </location>
</feature>
<evidence type="ECO:0000256" key="1">
    <source>
        <dbReference type="SAM" id="MobiDB-lite"/>
    </source>
</evidence>
<keyword evidence="2" id="KW-0812">Transmembrane</keyword>
<dbReference type="AlphaFoldDB" id="A0A9D1YXG7"/>
<evidence type="ECO:0000313" key="3">
    <source>
        <dbReference type="EMBL" id="HIY66972.1"/>
    </source>
</evidence>
<reference evidence="3" key="2">
    <citation type="submission" date="2021-04" db="EMBL/GenBank/DDBJ databases">
        <authorList>
            <person name="Gilroy R."/>
        </authorList>
    </citation>
    <scope>NUCLEOTIDE SEQUENCE</scope>
    <source>
        <strain evidence="3">ChiGjej1B1-98</strain>
    </source>
</reference>
<reference evidence="3" key="1">
    <citation type="journal article" date="2021" name="PeerJ">
        <title>Extensive microbial diversity within the chicken gut microbiome revealed by metagenomics and culture.</title>
        <authorList>
            <person name="Gilroy R."/>
            <person name="Ravi A."/>
            <person name="Getino M."/>
            <person name="Pursley I."/>
            <person name="Horton D.L."/>
            <person name="Alikhan N.F."/>
            <person name="Baker D."/>
            <person name="Gharbi K."/>
            <person name="Hall N."/>
            <person name="Watson M."/>
            <person name="Adriaenssens E.M."/>
            <person name="Foster-Nyarko E."/>
            <person name="Jarju S."/>
            <person name="Secka A."/>
            <person name="Antonio M."/>
            <person name="Oren A."/>
            <person name="Chaudhuri R.R."/>
            <person name="La Ragione R."/>
            <person name="Hildebrand F."/>
            <person name="Pallen M.J."/>
        </authorList>
    </citation>
    <scope>NUCLEOTIDE SEQUENCE</scope>
    <source>
        <strain evidence="3">ChiGjej1B1-98</strain>
    </source>
</reference>
<accession>A0A9D1YXG7</accession>
<gene>
    <name evidence="3" type="ORF">H9830_11930</name>
</gene>
<feature type="transmembrane region" description="Helical" evidence="2">
    <location>
        <begin position="99"/>
        <end position="120"/>
    </location>
</feature>
<keyword evidence="2" id="KW-1133">Transmembrane helix</keyword>
<comment type="caution">
    <text evidence="3">The sequence shown here is derived from an EMBL/GenBank/DDBJ whole genome shotgun (WGS) entry which is preliminary data.</text>
</comment>
<evidence type="ECO:0000313" key="4">
    <source>
        <dbReference type="Proteomes" id="UP000824005"/>
    </source>
</evidence>
<feature type="transmembrane region" description="Helical" evidence="2">
    <location>
        <begin position="140"/>
        <end position="159"/>
    </location>
</feature>
<feature type="compositionally biased region" description="Pro residues" evidence="1">
    <location>
        <begin position="283"/>
        <end position="302"/>
    </location>
</feature>
<feature type="region of interest" description="Disordered" evidence="1">
    <location>
        <begin position="235"/>
        <end position="302"/>
    </location>
</feature>
<sequence length="302" mass="32679">MSNEQQSQVPQANAPGDEQAMDYRQAEPPKRKPKILGLHPALFTGIALLVLVAILAIVLVFTGEIASQGPRVFWTVVGFVAFTGLLALDLTLSRSSSRPLVIGTATNGYMIIVLMLTIWISLSVDRSGYDYGVWDLWYQVPYIVLTTRAVWGLVWLVLTSGERMKLAIGRGFGFVTAGLIALAGVLMTLHLPLERFGVNVGDWYWRSLVAVVILAALAACILLLLVWNQRNDEVAARPKPPVPPAPHYGNPQGHHQGYPPGYPAPGYPAAAPVEQGPTYGAPGQPPQGQPPQGPPPQYPPQQ</sequence>
<proteinExistence type="predicted"/>
<feature type="compositionally biased region" description="Low complexity" evidence="1">
    <location>
        <begin position="267"/>
        <end position="282"/>
    </location>
</feature>
<feature type="transmembrane region" description="Helical" evidence="2">
    <location>
        <begin position="171"/>
        <end position="191"/>
    </location>
</feature>